<dbReference type="Gene3D" id="2.60.40.10">
    <property type="entry name" value="Immunoglobulins"/>
    <property type="match status" value="4"/>
</dbReference>
<evidence type="ECO:0000313" key="3">
    <source>
        <dbReference type="EMBL" id="QIB90643.1"/>
    </source>
</evidence>
<feature type="domain" description="Fibronectin type-III" evidence="2">
    <location>
        <begin position="1289"/>
        <end position="1382"/>
    </location>
</feature>
<dbReference type="PANTHER" id="PTHR13817">
    <property type="entry name" value="TITIN"/>
    <property type="match status" value="1"/>
</dbReference>
<gene>
    <name evidence="3" type="ORF">FQU78_05790</name>
</gene>
<dbReference type="InterPro" id="IPR050964">
    <property type="entry name" value="Striated_Muscle_Regulatory"/>
</dbReference>
<dbReference type="SMART" id="SM00060">
    <property type="entry name" value="FN3"/>
    <property type="match status" value="4"/>
</dbReference>
<dbReference type="GeneID" id="44086629"/>
<dbReference type="EMBL" id="CP042908">
    <property type="protein sequence ID" value="QIB90643.1"/>
    <property type="molecule type" value="Genomic_DNA"/>
</dbReference>
<dbReference type="PANTHER" id="PTHR13817:SF73">
    <property type="entry name" value="FIBRONECTIN TYPE-III DOMAIN-CONTAINING PROTEIN"/>
    <property type="match status" value="1"/>
</dbReference>
<dbReference type="CDD" id="cd00063">
    <property type="entry name" value="FN3"/>
    <property type="match status" value="3"/>
</dbReference>
<reference evidence="3 4" key="1">
    <citation type="journal article" date="2020" name="Environ. Microbiol. Rep.">
        <title>Redox cycling of Fe(II) and Fe(III) in magnetite accelerates aceticlastic methanogenesis by Methanosarcina mazei.</title>
        <authorList>
            <person name="Wang H."/>
            <person name="Byrne J.M."/>
            <person name="Liu P."/>
            <person name="Liu J."/>
            <person name="Dong X."/>
            <person name="Lu Y."/>
        </authorList>
    </citation>
    <scope>NUCLEOTIDE SEQUENCE [LARGE SCALE GENOMIC DNA]</scope>
    <source>
        <strain evidence="4">zm-15</strain>
    </source>
</reference>
<dbReference type="RefSeq" id="WP_163645403.1">
    <property type="nucleotide sequence ID" value="NZ_CP042908.1"/>
</dbReference>
<evidence type="ECO:0000313" key="4">
    <source>
        <dbReference type="Proteomes" id="UP000467371"/>
    </source>
</evidence>
<evidence type="ECO:0000256" key="1">
    <source>
        <dbReference type="ARBA" id="ARBA00022737"/>
    </source>
</evidence>
<dbReference type="SUPFAM" id="SSF49265">
    <property type="entry name" value="Fibronectin type III"/>
    <property type="match status" value="2"/>
</dbReference>
<feature type="domain" description="Fibronectin type-III" evidence="2">
    <location>
        <begin position="1195"/>
        <end position="1286"/>
    </location>
</feature>
<dbReference type="InterPro" id="IPR013783">
    <property type="entry name" value="Ig-like_fold"/>
</dbReference>
<dbReference type="InterPro" id="IPR003961">
    <property type="entry name" value="FN3_dom"/>
</dbReference>
<feature type="domain" description="Fibronectin type-III" evidence="2">
    <location>
        <begin position="1098"/>
        <end position="1194"/>
    </location>
</feature>
<dbReference type="InterPro" id="IPR036116">
    <property type="entry name" value="FN3_sf"/>
</dbReference>
<dbReference type="Pfam" id="PF00041">
    <property type="entry name" value="fn3"/>
    <property type="match status" value="1"/>
</dbReference>
<organism evidence="3 4">
    <name type="scientific">Methanosarcina mazei</name>
    <name type="common">Methanosarcina frisia</name>
    <dbReference type="NCBI Taxonomy" id="2209"/>
    <lineage>
        <taxon>Archaea</taxon>
        <taxon>Methanobacteriati</taxon>
        <taxon>Methanobacteriota</taxon>
        <taxon>Stenosarchaea group</taxon>
        <taxon>Methanomicrobia</taxon>
        <taxon>Methanosarcinales</taxon>
        <taxon>Methanosarcinaceae</taxon>
        <taxon>Methanosarcina</taxon>
    </lineage>
</organism>
<dbReference type="Proteomes" id="UP000467371">
    <property type="component" value="Chromosome"/>
</dbReference>
<evidence type="ECO:0000259" key="2">
    <source>
        <dbReference type="PROSITE" id="PS50853"/>
    </source>
</evidence>
<protein>
    <recommendedName>
        <fullName evidence="2">Fibronectin type-III domain-containing protein</fullName>
    </recommendedName>
</protein>
<proteinExistence type="predicted"/>
<sequence length="1537" mass="178289">MVSKYSDFITLNSNFRPVYSLETKDDNLWSRFVFTSDFGKLVRNLSPIFQNDPNKKQGYILTGTYGVGKTHATSVLSHLLWDDFEKVESKLNEAKKEMGEIGHSFYYFREKSRLFPVILTQKNSINANTTKNFELELQFALEKSLELHGLRESITQKTDFEKYISWISESLSNPSRYVWIEYMNKNIPKSSYFDDVQDLLKGLENRDKKALETVSELFNSLDLTPPQHTNTVEYYRRVFEELKRIDSKISGIMIYWDEFTTVFNHAGRFNDTTLIGAIQSWAELASDDIYLFLVSHRSPQQFSGKYKDLSQDLAFINDRFIISDIKLDKITAYHLIASSLEISEEDKWKQFLELKGFNLDKDYAHHSLQENFGNLFKDIEPKDEKYIKRTVPLHPYSLYTASILSDLVGSAERSIFELLYGDEFEENEWGTKIGFSRFLESEPESSTISWYTLDMIFDYFYSSISDDSGEYYNYPAVEKAINFFKRSNHLVKALGTEHIKVFKSLVLMESLHAVRSESGLVPSETNLRKAFQFTKIPDLDTILSDLIDNYLIMAIEDKKGERLYKTPYSGMDEQDIAKRLEKIKKSHPFKLFISSNKETIEDSIIKNSSLRDVCRIKNNHYNLAVLSSDSLKSKEEELKNIGSGSNLEIAIIIPENYQEIPKAHSLLTQLSQENNNAVFLLYDGDYQKSYERWLKAVATKEVGQEKQDTQMIDDSKDRIKTIVSDFTSDLSKVYIIFRGNVETKTEGLNREIKRCNEEIFYKGFDHREFHYFWKPRSAKDIFEQYGKSNAKNYLFNEMKNSIDKNMHIILCSNQGDSLVDENLELRRDDNVKTSVFYELVVSIRNYVNSIMGKKFSLRQMIQDLKLEKPPYGLCGWIESIVISYALASFYQESRLEVVNGNSTTSKECAPIVNAIDESIKKPEKDIYLRYGSREEIGLISNLVEIFNLDEEKKTLKEISFAIRERINSAKVPLWSIPYNYEGEKRKALITFIEKLDDLIKYIADEDNNYQKLVSDLNEIIFNLDLEYSPTIWDKLCEKNSLKEGFKSFVESNNRRLIIQYPNFDTLIENVVSIINEDPWLWDIIQVIEVLNSLVVDKPPLPPQNLSLSFKEDHVLLTWNPSDNTGPLPTTYLIYRYNEDDIDIAKQIAEVNASSFSYLDKSISPGKKYKYAIKAKNSAGESSYSIMKKILILPLPPEINLIAKDKESYIELSWESPNNKYNILNFKVYRGIDSSKLEQIAILDGETNSYKDSSAEKNTKYYYSINATNDSGEGPKCSYISAFIKQYLKPPVGIKTFNAISTSEGIKLDWECLDSEYSLTEEYLIFRESDEGKQEVFSSQSERSFFDKSVQPGKTYKYWIKGRNSAGESKPTTKTEIKFLKEPPNLNFNVKGNSEKVSLEWEKVVESYDIVKYNIFRGESQDNIKFLDSKNHPSTLYEDHSIKVGKTYFYYIVAINSLNKEGERGKIESFTIPKPKISIDDINKWREDSKLIARSDMQLFFSTVKEIIEEIIDNDEVSKEFLNIVHSFVEDEKGEMYE</sequence>
<name>A0A6C0VK24_METMZ</name>
<keyword evidence="1" id="KW-0677">Repeat</keyword>
<dbReference type="PROSITE" id="PS50853">
    <property type="entry name" value="FN3"/>
    <property type="match status" value="3"/>
</dbReference>
<accession>A0A6C0VK24</accession>